<keyword evidence="5 9" id="KW-0479">Metal-binding</keyword>
<evidence type="ECO:0000256" key="3">
    <source>
        <dbReference type="ARBA" id="ARBA00010617"/>
    </source>
</evidence>
<keyword evidence="6" id="KW-0560">Oxidoreductase</keyword>
<dbReference type="EMBL" id="KN834031">
    <property type="protein sequence ID" value="KIK12961.1"/>
    <property type="molecule type" value="Genomic_DNA"/>
</dbReference>
<dbReference type="HOGENOM" id="CLU_001570_2_3_1"/>
<dbReference type="InterPro" id="IPR002401">
    <property type="entry name" value="Cyt_P450_E_grp-I"/>
</dbReference>
<comment type="pathway">
    <text evidence="2">Secondary metabolite biosynthesis.</text>
</comment>
<dbReference type="CDD" id="cd11065">
    <property type="entry name" value="CYP64-like"/>
    <property type="match status" value="1"/>
</dbReference>
<feature type="signal peptide" evidence="10">
    <location>
        <begin position="1"/>
        <end position="27"/>
    </location>
</feature>
<evidence type="ECO:0000256" key="4">
    <source>
        <dbReference type="ARBA" id="ARBA00022617"/>
    </source>
</evidence>
<evidence type="ECO:0000256" key="9">
    <source>
        <dbReference type="PIRSR" id="PIRSR602401-1"/>
    </source>
</evidence>
<dbReference type="Pfam" id="PF00067">
    <property type="entry name" value="p450"/>
    <property type="match status" value="1"/>
</dbReference>
<evidence type="ECO:0000313" key="12">
    <source>
        <dbReference type="Proteomes" id="UP000054018"/>
    </source>
</evidence>
<evidence type="ECO:0000313" key="11">
    <source>
        <dbReference type="EMBL" id="KIK12961.1"/>
    </source>
</evidence>
<proteinExistence type="inferred from homology"/>
<evidence type="ECO:0000256" key="1">
    <source>
        <dbReference type="ARBA" id="ARBA00001971"/>
    </source>
</evidence>
<dbReference type="GO" id="GO:0020037">
    <property type="term" value="F:heme binding"/>
    <property type="evidence" value="ECO:0007669"/>
    <property type="project" value="InterPro"/>
</dbReference>
<dbReference type="SUPFAM" id="SSF48264">
    <property type="entry name" value="Cytochrome P450"/>
    <property type="match status" value="1"/>
</dbReference>
<dbReference type="AlphaFoldDB" id="A0A0C9Y7T2"/>
<dbReference type="OrthoDB" id="2789670at2759"/>
<dbReference type="GO" id="GO:0005506">
    <property type="term" value="F:iron ion binding"/>
    <property type="evidence" value="ECO:0007669"/>
    <property type="project" value="InterPro"/>
</dbReference>
<accession>A0A0C9Y7T2</accession>
<organism evidence="11 12">
    <name type="scientific">Pisolithus microcarpus 441</name>
    <dbReference type="NCBI Taxonomy" id="765257"/>
    <lineage>
        <taxon>Eukaryota</taxon>
        <taxon>Fungi</taxon>
        <taxon>Dikarya</taxon>
        <taxon>Basidiomycota</taxon>
        <taxon>Agaricomycotina</taxon>
        <taxon>Agaricomycetes</taxon>
        <taxon>Agaricomycetidae</taxon>
        <taxon>Boletales</taxon>
        <taxon>Sclerodermatineae</taxon>
        <taxon>Pisolithaceae</taxon>
        <taxon>Pisolithus</taxon>
    </lineage>
</organism>
<protein>
    <recommendedName>
        <fullName evidence="13">Cytochrome P450</fullName>
    </recommendedName>
</protein>
<keyword evidence="8" id="KW-0503">Monooxygenase</keyword>
<comment type="similarity">
    <text evidence="3">Belongs to the cytochrome P450 family.</text>
</comment>
<dbReference type="Gene3D" id="1.10.630.10">
    <property type="entry name" value="Cytochrome P450"/>
    <property type="match status" value="1"/>
</dbReference>
<evidence type="ECO:0000256" key="10">
    <source>
        <dbReference type="SAM" id="SignalP"/>
    </source>
</evidence>
<reference evidence="11 12" key="1">
    <citation type="submission" date="2014-04" db="EMBL/GenBank/DDBJ databases">
        <authorList>
            <consortium name="DOE Joint Genome Institute"/>
            <person name="Kuo A."/>
            <person name="Kohler A."/>
            <person name="Costa M.D."/>
            <person name="Nagy L.G."/>
            <person name="Floudas D."/>
            <person name="Copeland A."/>
            <person name="Barry K.W."/>
            <person name="Cichocki N."/>
            <person name="Veneault-Fourrey C."/>
            <person name="LaButti K."/>
            <person name="Lindquist E.A."/>
            <person name="Lipzen A."/>
            <person name="Lundell T."/>
            <person name="Morin E."/>
            <person name="Murat C."/>
            <person name="Sun H."/>
            <person name="Tunlid A."/>
            <person name="Henrissat B."/>
            <person name="Grigoriev I.V."/>
            <person name="Hibbett D.S."/>
            <person name="Martin F."/>
            <person name="Nordberg H.P."/>
            <person name="Cantor M.N."/>
            <person name="Hua S.X."/>
        </authorList>
    </citation>
    <scope>NUCLEOTIDE SEQUENCE [LARGE SCALE GENOMIC DNA]</scope>
    <source>
        <strain evidence="11 12">441</strain>
    </source>
</reference>
<dbReference type="PRINTS" id="PR00463">
    <property type="entry name" value="EP450I"/>
</dbReference>
<name>A0A0C9Y7T2_9AGAM</name>
<dbReference type="GO" id="GO:0004497">
    <property type="term" value="F:monooxygenase activity"/>
    <property type="evidence" value="ECO:0007669"/>
    <property type="project" value="UniProtKB-KW"/>
</dbReference>
<dbReference type="Proteomes" id="UP000054018">
    <property type="component" value="Unassembled WGS sequence"/>
</dbReference>
<evidence type="ECO:0008006" key="13">
    <source>
        <dbReference type="Google" id="ProtNLM"/>
    </source>
</evidence>
<dbReference type="GO" id="GO:0016705">
    <property type="term" value="F:oxidoreductase activity, acting on paired donors, with incorporation or reduction of molecular oxygen"/>
    <property type="evidence" value="ECO:0007669"/>
    <property type="project" value="InterPro"/>
</dbReference>
<feature type="binding site" description="axial binding residue" evidence="9">
    <location>
        <position position="432"/>
    </location>
    <ligand>
        <name>heme</name>
        <dbReference type="ChEBI" id="CHEBI:30413"/>
    </ligand>
    <ligandPart>
        <name>Fe</name>
        <dbReference type="ChEBI" id="CHEBI:18248"/>
    </ligandPart>
</feature>
<sequence length="494" mass="55522">MAASLFPVICAIVVVLWFALRTTRKQAGLPYPPGPKRLPVVGNAFNIDFKEPYLTYTEWGKIYGDLVYSRIFGQDFLIVNSENTARLLADQRSSIYSDRPHSPIYRLFGIHHMTPGLQYGTEWKTQRKLLHLSLRNDVVDRYRDMHLRSAHRLLENIQRDGKNFYEHFDLYTGALALEFTYGRRIEGKDDPIISLANRLADVMSKGITGERIGLLRALPMLKYVPLWFPGATFQHEAQQCRDLVAAFSELPFAVAKKQAETSGLQPSFVSDILTHGEEESAAKVTATGVYLAAAESSSATLKILILAMILNPGVQDEVHAELDAVLGKAVTPTFKDRERLPYLQAVLYEVMRWHPAFPLGVPHFTTTSDVFEGYYIPKGTVVIFNTWGMSNCEYSDPERFDPTRHLDVDGKLKPEAKQNSSKYFGFGRSRACPGRFFADDALWAAAAVIMSAFRFEQAKDPLGNDIEVVPVFRPGVISHPAPFQCSIVDRFTGS</sequence>
<keyword evidence="4 9" id="KW-0349">Heme</keyword>
<dbReference type="PANTHER" id="PTHR46300">
    <property type="entry name" value="P450, PUTATIVE (EUROFUNG)-RELATED-RELATED"/>
    <property type="match status" value="1"/>
</dbReference>
<keyword evidence="10" id="KW-0732">Signal</keyword>
<evidence type="ECO:0000256" key="6">
    <source>
        <dbReference type="ARBA" id="ARBA00023002"/>
    </source>
</evidence>
<keyword evidence="12" id="KW-1185">Reference proteome</keyword>
<evidence type="ECO:0000256" key="5">
    <source>
        <dbReference type="ARBA" id="ARBA00022723"/>
    </source>
</evidence>
<comment type="cofactor">
    <cofactor evidence="1 9">
        <name>heme</name>
        <dbReference type="ChEBI" id="CHEBI:30413"/>
    </cofactor>
</comment>
<dbReference type="InterPro" id="IPR001128">
    <property type="entry name" value="Cyt_P450"/>
</dbReference>
<evidence type="ECO:0000256" key="2">
    <source>
        <dbReference type="ARBA" id="ARBA00005179"/>
    </source>
</evidence>
<keyword evidence="7 9" id="KW-0408">Iron</keyword>
<dbReference type="InterPro" id="IPR050364">
    <property type="entry name" value="Cytochrome_P450_fung"/>
</dbReference>
<gene>
    <name evidence="11" type="ORF">PISMIDRAFT_418753</name>
</gene>
<dbReference type="InterPro" id="IPR036396">
    <property type="entry name" value="Cyt_P450_sf"/>
</dbReference>
<feature type="chain" id="PRO_5002206139" description="Cytochrome P450" evidence="10">
    <location>
        <begin position="28"/>
        <end position="494"/>
    </location>
</feature>
<dbReference type="STRING" id="765257.A0A0C9Y7T2"/>
<dbReference type="PANTHER" id="PTHR46300:SF7">
    <property type="entry name" value="P450, PUTATIVE (EUROFUNG)-RELATED"/>
    <property type="match status" value="1"/>
</dbReference>
<evidence type="ECO:0000256" key="7">
    <source>
        <dbReference type="ARBA" id="ARBA00023004"/>
    </source>
</evidence>
<reference evidence="12" key="2">
    <citation type="submission" date="2015-01" db="EMBL/GenBank/DDBJ databases">
        <title>Evolutionary Origins and Diversification of the Mycorrhizal Mutualists.</title>
        <authorList>
            <consortium name="DOE Joint Genome Institute"/>
            <consortium name="Mycorrhizal Genomics Consortium"/>
            <person name="Kohler A."/>
            <person name="Kuo A."/>
            <person name="Nagy L.G."/>
            <person name="Floudas D."/>
            <person name="Copeland A."/>
            <person name="Barry K.W."/>
            <person name="Cichocki N."/>
            <person name="Veneault-Fourrey C."/>
            <person name="LaButti K."/>
            <person name="Lindquist E.A."/>
            <person name="Lipzen A."/>
            <person name="Lundell T."/>
            <person name="Morin E."/>
            <person name="Murat C."/>
            <person name="Riley R."/>
            <person name="Ohm R."/>
            <person name="Sun H."/>
            <person name="Tunlid A."/>
            <person name="Henrissat B."/>
            <person name="Grigoriev I.V."/>
            <person name="Hibbett D.S."/>
            <person name="Martin F."/>
        </authorList>
    </citation>
    <scope>NUCLEOTIDE SEQUENCE [LARGE SCALE GENOMIC DNA]</scope>
    <source>
        <strain evidence="12">441</strain>
    </source>
</reference>
<evidence type="ECO:0000256" key="8">
    <source>
        <dbReference type="ARBA" id="ARBA00023033"/>
    </source>
</evidence>